<accession>A0A6N7L4K7</accession>
<gene>
    <name evidence="1" type="ORF">F7Q99_34755</name>
</gene>
<dbReference type="OrthoDB" id="9866271at2"/>
<reference evidence="1 2" key="1">
    <citation type="submission" date="2019-09" db="EMBL/GenBank/DDBJ databases">
        <title>Genome Sequences of Streptomyces kaniharaensis ATCC 21070.</title>
        <authorList>
            <person name="Zhu W."/>
            <person name="De Crecy-Lagard V."/>
            <person name="Richards N.G."/>
        </authorList>
    </citation>
    <scope>NUCLEOTIDE SEQUENCE [LARGE SCALE GENOMIC DNA]</scope>
    <source>
        <strain evidence="1 2">SF-557</strain>
    </source>
</reference>
<evidence type="ECO:0000313" key="1">
    <source>
        <dbReference type="EMBL" id="MQS17204.1"/>
    </source>
</evidence>
<keyword evidence="2" id="KW-1185">Reference proteome</keyword>
<proteinExistence type="predicted"/>
<dbReference type="EMBL" id="WBOF01000004">
    <property type="protein sequence ID" value="MQS17204.1"/>
    <property type="molecule type" value="Genomic_DNA"/>
</dbReference>
<protein>
    <submittedName>
        <fullName evidence="1">Uncharacterized protein</fullName>
    </submittedName>
</protein>
<dbReference type="RefSeq" id="WP_153469689.1">
    <property type="nucleotide sequence ID" value="NZ_WBOF01000004.1"/>
</dbReference>
<evidence type="ECO:0000313" key="2">
    <source>
        <dbReference type="Proteomes" id="UP000450000"/>
    </source>
</evidence>
<dbReference type="AlphaFoldDB" id="A0A6N7L4K7"/>
<sequence length="70" mass="8032">MEHTTKQYRIARTSVEAFRKLFAELKLWERLAECAEVRARSRSVFVVKATTVGHEALREAMGRMMAPAAH</sequence>
<dbReference type="Proteomes" id="UP000450000">
    <property type="component" value="Unassembled WGS sequence"/>
</dbReference>
<organism evidence="1 2">
    <name type="scientific">Streptomyces kaniharaensis</name>
    <dbReference type="NCBI Taxonomy" id="212423"/>
    <lineage>
        <taxon>Bacteria</taxon>
        <taxon>Bacillati</taxon>
        <taxon>Actinomycetota</taxon>
        <taxon>Actinomycetes</taxon>
        <taxon>Kitasatosporales</taxon>
        <taxon>Streptomycetaceae</taxon>
        <taxon>Streptomyces</taxon>
    </lineage>
</organism>
<name>A0A6N7L4K7_9ACTN</name>
<comment type="caution">
    <text evidence="1">The sequence shown here is derived from an EMBL/GenBank/DDBJ whole genome shotgun (WGS) entry which is preliminary data.</text>
</comment>